<reference evidence="2" key="2">
    <citation type="submission" date="2020-09" db="EMBL/GenBank/DDBJ databases">
        <authorList>
            <person name="Sun Q."/>
            <person name="Zhou Y."/>
        </authorList>
    </citation>
    <scope>NUCLEOTIDE SEQUENCE</scope>
    <source>
        <strain evidence="2">CGMCC 1.12408</strain>
    </source>
</reference>
<reference evidence="2" key="1">
    <citation type="journal article" date="2014" name="Int. J. Syst. Evol. Microbiol.">
        <title>Complete genome sequence of Corynebacterium casei LMG S-19264T (=DSM 44701T), isolated from a smear-ripened cheese.</title>
        <authorList>
            <consortium name="US DOE Joint Genome Institute (JGI-PGF)"/>
            <person name="Walter F."/>
            <person name="Albersmeier A."/>
            <person name="Kalinowski J."/>
            <person name="Ruckert C."/>
        </authorList>
    </citation>
    <scope>NUCLEOTIDE SEQUENCE</scope>
    <source>
        <strain evidence="2">CGMCC 1.12408</strain>
    </source>
</reference>
<proteinExistence type="predicted"/>
<dbReference type="EMBL" id="BMEY01000010">
    <property type="protein sequence ID" value="GGA77744.1"/>
    <property type="molecule type" value="Genomic_DNA"/>
</dbReference>
<sequence>MWDKLVGLYVAAILAGFALAFVPTSSLITPAVKPILALIGGVIIIIFAIAIIHLAFKALFHKHSK</sequence>
<evidence type="ECO:0000313" key="3">
    <source>
        <dbReference type="Proteomes" id="UP000613512"/>
    </source>
</evidence>
<keyword evidence="1" id="KW-0812">Transmembrane</keyword>
<gene>
    <name evidence="2" type="ORF">GCM10008025_21540</name>
</gene>
<keyword evidence="1" id="KW-0472">Membrane</keyword>
<dbReference type="RefSeq" id="WP_188384672.1">
    <property type="nucleotide sequence ID" value="NZ_BMEY01000010.1"/>
</dbReference>
<evidence type="ECO:0000313" key="2">
    <source>
        <dbReference type="EMBL" id="GGA77744.1"/>
    </source>
</evidence>
<organism evidence="2 3">
    <name type="scientific">Ornithinibacillus halotolerans</name>
    <dbReference type="NCBI Taxonomy" id="1274357"/>
    <lineage>
        <taxon>Bacteria</taxon>
        <taxon>Bacillati</taxon>
        <taxon>Bacillota</taxon>
        <taxon>Bacilli</taxon>
        <taxon>Bacillales</taxon>
        <taxon>Bacillaceae</taxon>
        <taxon>Ornithinibacillus</taxon>
    </lineage>
</organism>
<protein>
    <submittedName>
        <fullName evidence="2">Uncharacterized protein</fullName>
    </submittedName>
</protein>
<evidence type="ECO:0000256" key="1">
    <source>
        <dbReference type="SAM" id="Phobius"/>
    </source>
</evidence>
<keyword evidence="3" id="KW-1185">Reference proteome</keyword>
<dbReference type="AlphaFoldDB" id="A0A916W9A2"/>
<accession>A0A916W9A2</accession>
<dbReference type="Proteomes" id="UP000613512">
    <property type="component" value="Unassembled WGS sequence"/>
</dbReference>
<name>A0A916W9A2_9BACI</name>
<keyword evidence="1" id="KW-1133">Transmembrane helix</keyword>
<comment type="caution">
    <text evidence="2">The sequence shown here is derived from an EMBL/GenBank/DDBJ whole genome shotgun (WGS) entry which is preliminary data.</text>
</comment>
<feature type="transmembrane region" description="Helical" evidence="1">
    <location>
        <begin position="36"/>
        <end position="56"/>
    </location>
</feature>